<dbReference type="SUPFAM" id="SSF54975">
    <property type="entry name" value="Acylphosphatase/BLUF domain-like"/>
    <property type="match status" value="1"/>
</dbReference>
<dbReference type="InterPro" id="IPR036046">
    <property type="entry name" value="Acylphosphatase-like_dom_sf"/>
</dbReference>
<evidence type="ECO:0000313" key="3">
    <source>
        <dbReference type="Proteomes" id="UP001500235"/>
    </source>
</evidence>
<organism evidence="2 3">
    <name type="scientific">Sphingomonas swuensis</name>
    <dbReference type="NCBI Taxonomy" id="977800"/>
    <lineage>
        <taxon>Bacteria</taxon>
        <taxon>Pseudomonadati</taxon>
        <taxon>Pseudomonadota</taxon>
        <taxon>Alphaproteobacteria</taxon>
        <taxon>Sphingomonadales</taxon>
        <taxon>Sphingomonadaceae</taxon>
        <taxon>Sphingomonas</taxon>
    </lineage>
</organism>
<dbReference type="PROSITE" id="PS50925">
    <property type="entry name" value="BLUF"/>
    <property type="match status" value="1"/>
</dbReference>
<dbReference type="Gene3D" id="3.30.70.100">
    <property type="match status" value="1"/>
</dbReference>
<protein>
    <recommendedName>
        <fullName evidence="1">BLUF domain-containing protein</fullName>
    </recommendedName>
</protein>
<dbReference type="SMART" id="SM01034">
    <property type="entry name" value="BLUF"/>
    <property type="match status" value="1"/>
</dbReference>
<dbReference type="Pfam" id="PF04940">
    <property type="entry name" value="BLUF"/>
    <property type="match status" value="1"/>
</dbReference>
<evidence type="ECO:0000259" key="1">
    <source>
        <dbReference type="PROSITE" id="PS50925"/>
    </source>
</evidence>
<sequence length="156" mass="17365">MVGRYLGATTLPGPEGSFMQFKYLAYTSLAALDMDEQQLIAIHDSARDLNGLDGITGLLIHNGTHFLQWIEGPPQAVDDLVERLRRDPRHSGFEVRDEGGAEERMFGHWSMNLVRVRSQVLLAREDVTQALPEALPPAIRDRIAAMVERISEDVAG</sequence>
<proteinExistence type="predicted"/>
<keyword evidence="3" id="KW-1185">Reference proteome</keyword>
<feature type="domain" description="BLUF" evidence="1">
    <location>
        <begin position="21"/>
        <end position="112"/>
    </location>
</feature>
<accession>A0ABP7SQK6</accession>
<comment type="caution">
    <text evidence="2">The sequence shown here is derived from an EMBL/GenBank/DDBJ whole genome shotgun (WGS) entry which is preliminary data.</text>
</comment>
<name>A0ABP7SQK6_9SPHN</name>
<reference evidence="3" key="1">
    <citation type="journal article" date="2019" name="Int. J. Syst. Evol. Microbiol.">
        <title>The Global Catalogue of Microorganisms (GCM) 10K type strain sequencing project: providing services to taxonomists for standard genome sequencing and annotation.</title>
        <authorList>
            <consortium name="The Broad Institute Genomics Platform"/>
            <consortium name="The Broad Institute Genome Sequencing Center for Infectious Disease"/>
            <person name="Wu L."/>
            <person name="Ma J."/>
        </authorList>
    </citation>
    <scope>NUCLEOTIDE SEQUENCE [LARGE SCALE GENOMIC DNA]</scope>
    <source>
        <strain evidence="3">JCM 17563</strain>
    </source>
</reference>
<gene>
    <name evidence="2" type="ORF">GCM10022280_11700</name>
</gene>
<evidence type="ECO:0000313" key="2">
    <source>
        <dbReference type="EMBL" id="GAA4014816.1"/>
    </source>
</evidence>
<dbReference type="EMBL" id="BAABBQ010000001">
    <property type="protein sequence ID" value="GAA4014816.1"/>
    <property type="molecule type" value="Genomic_DNA"/>
</dbReference>
<dbReference type="InterPro" id="IPR007024">
    <property type="entry name" value="BLUF_domain"/>
</dbReference>
<dbReference type="Proteomes" id="UP001500235">
    <property type="component" value="Unassembled WGS sequence"/>
</dbReference>